<dbReference type="Proteomes" id="UP000319257">
    <property type="component" value="Unassembled WGS sequence"/>
</dbReference>
<feature type="compositionally biased region" description="Gly residues" evidence="4">
    <location>
        <begin position="53"/>
        <end position="63"/>
    </location>
</feature>
<evidence type="ECO:0000256" key="1">
    <source>
        <dbReference type="ARBA" id="ARBA00022737"/>
    </source>
</evidence>
<sequence>MTEPENFDEDLFADLYADDDLASKAPPAPQVPEVPAAAPAPLQDDYGNTANGYEGGGGGGGGQANNEVDDDDDDDVDFNLGNGSTSVAPHDDTPSYSAPAPAPMTKGPNAKEDGSHISLRIGDYLWKLFPKSSPGIASATSNNHQINHRQAMDLEVSSFHGEDFIPLVSEDDELFNDEECQGLGFPTISRGFDESSEIQSSPQKAKMFIGGLNWETTDQSLRDYFSQFGEVTECTVMRDGATGRSRGFGFLTFKDPKTVNIVMVKEHYLDGKIIDPKRAIPRDEQEKTSKIFVGGVSQETTDQEFRDYFAQFGRVVDATLMMDKDTGRPRGFGFVTFESDAGVDACLNASLEIHGKPIEVKKAQPRGNMREEEEANRRGGKFRKGGSGGMEDQGTMGQQMGAAGGMTPQMMAQYFQRMQQYMAMMQQQQMAMNRGMNMGAMNPAAMMQMMQMQQMQQQMMQQQGRGGDSQGNNPMANMANMTNMNPQMMQQMQQMMAQQQQGGQDGGAQGAGNQGASNRPGYDAQEQQVFEQQKYDQQGRRGARDNQQQQYGQGGYGMGGAAPTSWEGMYDDVPQPNANQGRGGFRNRGGGFHQQQQMNSQNAPPANAPTGPKNAGRPGANYRGGGRGGNRGYHPYARG</sequence>
<dbReference type="GeneID" id="41979313"/>
<dbReference type="GO" id="GO:0003729">
    <property type="term" value="F:mRNA binding"/>
    <property type="evidence" value="ECO:0007669"/>
    <property type="project" value="TreeGrafter"/>
</dbReference>
<feature type="compositionally biased region" description="Gly residues" evidence="4">
    <location>
        <begin position="581"/>
        <end position="592"/>
    </location>
</feature>
<feature type="domain" description="RRM" evidence="5">
    <location>
        <begin position="289"/>
        <end position="365"/>
    </location>
</feature>
<evidence type="ECO:0000256" key="2">
    <source>
        <dbReference type="ARBA" id="ARBA00022884"/>
    </source>
</evidence>
<evidence type="ECO:0000256" key="4">
    <source>
        <dbReference type="SAM" id="MobiDB-lite"/>
    </source>
</evidence>
<dbReference type="CDD" id="cd12577">
    <property type="entry name" value="RRM1_Hrp1p"/>
    <property type="match status" value="1"/>
</dbReference>
<dbReference type="PROSITE" id="PS50102">
    <property type="entry name" value="RRM"/>
    <property type="match status" value="2"/>
</dbReference>
<proteinExistence type="predicted"/>
<keyword evidence="7" id="KW-1185">Reference proteome</keyword>
<dbReference type="FunFam" id="3.30.70.330:FF:000466">
    <property type="entry name" value="Heterogeneous nuclear ribonucleoprotein HRP1"/>
    <property type="match status" value="1"/>
</dbReference>
<evidence type="ECO:0000313" key="6">
    <source>
        <dbReference type="EMBL" id="TPX18047.1"/>
    </source>
</evidence>
<feature type="compositionally biased region" description="Low complexity" evidence="4">
    <location>
        <begin position="393"/>
        <end position="403"/>
    </location>
</feature>
<name>A0A507BDM8_9PEZI</name>
<dbReference type="OrthoDB" id="1875751at2759"/>
<dbReference type="GO" id="GO:0006417">
    <property type="term" value="P:regulation of translation"/>
    <property type="evidence" value="ECO:0007669"/>
    <property type="project" value="TreeGrafter"/>
</dbReference>
<dbReference type="Gene3D" id="3.30.70.330">
    <property type="match status" value="2"/>
</dbReference>
<dbReference type="FunFam" id="3.30.70.330:FF:000025">
    <property type="entry name" value="RNA-binding protein Musashi homolog 2 isoform X1"/>
    <property type="match status" value="1"/>
</dbReference>
<feature type="compositionally biased region" description="Gly residues" evidence="4">
    <location>
        <begin position="622"/>
        <end position="631"/>
    </location>
</feature>
<feature type="compositionally biased region" description="Gly residues" evidence="4">
    <location>
        <begin position="503"/>
        <end position="513"/>
    </location>
</feature>
<feature type="compositionally biased region" description="Low complexity" evidence="4">
    <location>
        <begin position="470"/>
        <end position="502"/>
    </location>
</feature>
<dbReference type="Pfam" id="PF00076">
    <property type="entry name" value="RRM_1"/>
    <property type="match status" value="2"/>
</dbReference>
<accession>A0A507BDM8</accession>
<dbReference type="InterPro" id="IPR035979">
    <property type="entry name" value="RBD_domain_sf"/>
</dbReference>
<dbReference type="InParanoid" id="A0A507BDM8"/>
<dbReference type="PANTHER" id="PTHR48032:SF6">
    <property type="entry name" value="RNA-BINDING (RRM_RBD_RNP MOTIFS) FAMILY PROTEIN"/>
    <property type="match status" value="1"/>
</dbReference>
<keyword evidence="2 3" id="KW-0694">RNA-binding</keyword>
<gene>
    <name evidence="6" type="ORF">E0L32_011866</name>
</gene>
<dbReference type="EMBL" id="SKBQ01000122">
    <property type="protein sequence ID" value="TPX18047.1"/>
    <property type="molecule type" value="Genomic_DNA"/>
</dbReference>
<dbReference type="RefSeq" id="XP_030999758.1">
    <property type="nucleotide sequence ID" value="XM_031134642.1"/>
</dbReference>
<comment type="caution">
    <text evidence="6">The sequence shown here is derived from an EMBL/GenBank/DDBJ whole genome shotgun (WGS) entry which is preliminary data.</text>
</comment>
<organism evidence="6 7">
    <name type="scientific">Thyridium curvatum</name>
    <dbReference type="NCBI Taxonomy" id="1093900"/>
    <lineage>
        <taxon>Eukaryota</taxon>
        <taxon>Fungi</taxon>
        <taxon>Dikarya</taxon>
        <taxon>Ascomycota</taxon>
        <taxon>Pezizomycotina</taxon>
        <taxon>Sordariomycetes</taxon>
        <taxon>Sordariomycetidae</taxon>
        <taxon>Thyridiales</taxon>
        <taxon>Thyridiaceae</taxon>
        <taxon>Thyridium</taxon>
    </lineage>
</organism>
<keyword evidence="1" id="KW-0677">Repeat</keyword>
<dbReference type="InterPro" id="IPR012677">
    <property type="entry name" value="Nucleotide-bd_a/b_plait_sf"/>
</dbReference>
<feature type="compositionally biased region" description="Basic and acidic residues" evidence="4">
    <location>
        <begin position="533"/>
        <end position="544"/>
    </location>
</feature>
<feature type="compositionally biased region" description="Acidic residues" evidence="4">
    <location>
        <begin position="1"/>
        <end position="20"/>
    </location>
</feature>
<dbReference type="InterPro" id="IPR000504">
    <property type="entry name" value="RRM_dom"/>
</dbReference>
<dbReference type="InterPro" id="IPR034156">
    <property type="entry name" value="Hrp1_RRM1"/>
</dbReference>
<dbReference type="STRING" id="1093900.A0A507BDM8"/>
<dbReference type="SMART" id="SM00360">
    <property type="entry name" value="RRM"/>
    <property type="match status" value="2"/>
</dbReference>
<feature type="region of interest" description="Disordered" evidence="4">
    <location>
        <begin position="363"/>
        <end position="403"/>
    </location>
</feature>
<dbReference type="CDD" id="cd12330">
    <property type="entry name" value="RRM2_Hrp1p"/>
    <property type="match status" value="1"/>
</dbReference>
<feature type="compositionally biased region" description="Acidic residues" evidence="4">
    <location>
        <begin position="67"/>
        <end position="77"/>
    </location>
</feature>
<protein>
    <recommendedName>
        <fullName evidence="5">RRM domain-containing protein</fullName>
    </recommendedName>
</protein>
<reference evidence="6 7" key="1">
    <citation type="submission" date="2019-06" db="EMBL/GenBank/DDBJ databases">
        <title>Draft genome sequence of the filamentous fungus Phialemoniopsis curvata isolated from diesel fuel.</title>
        <authorList>
            <person name="Varaljay V.A."/>
            <person name="Lyon W.J."/>
            <person name="Crouch A.L."/>
            <person name="Drake C.E."/>
            <person name="Hollomon J.M."/>
            <person name="Nadeau L.J."/>
            <person name="Nunn H.S."/>
            <person name="Stevenson B.S."/>
            <person name="Bojanowski C.L."/>
            <person name="Crookes-Goodson W.J."/>
        </authorList>
    </citation>
    <scope>NUCLEOTIDE SEQUENCE [LARGE SCALE GENOMIC DNA]</scope>
    <source>
        <strain evidence="6 7">D216</strain>
    </source>
</reference>
<evidence type="ECO:0000313" key="7">
    <source>
        <dbReference type="Proteomes" id="UP000319257"/>
    </source>
</evidence>
<feature type="region of interest" description="Disordered" evidence="4">
    <location>
        <begin position="1"/>
        <end position="114"/>
    </location>
</feature>
<dbReference type="PANTHER" id="PTHR48032">
    <property type="entry name" value="RNA-BINDING PROTEIN MUSASHI HOMOLOG RBP6"/>
    <property type="match status" value="1"/>
</dbReference>
<dbReference type="AlphaFoldDB" id="A0A507BDM8"/>
<feature type="region of interest" description="Disordered" evidence="4">
    <location>
        <begin position="457"/>
        <end position="639"/>
    </location>
</feature>
<evidence type="ECO:0000256" key="3">
    <source>
        <dbReference type="PROSITE-ProRule" id="PRU00176"/>
    </source>
</evidence>
<evidence type="ECO:0000259" key="5">
    <source>
        <dbReference type="PROSITE" id="PS50102"/>
    </source>
</evidence>
<feature type="domain" description="RRM" evidence="5">
    <location>
        <begin position="205"/>
        <end position="287"/>
    </location>
</feature>
<dbReference type="SUPFAM" id="SSF54928">
    <property type="entry name" value="RNA-binding domain, RBD"/>
    <property type="match status" value="2"/>
</dbReference>